<evidence type="ECO:0000313" key="3">
    <source>
        <dbReference type="Proteomes" id="UP001151699"/>
    </source>
</evidence>
<proteinExistence type="predicted"/>
<dbReference type="PANTHER" id="PTHR38338">
    <property type="entry name" value="AGAP013079-PA"/>
    <property type="match status" value="1"/>
</dbReference>
<feature type="compositionally biased region" description="Polar residues" evidence="1">
    <location>
        <begin position="108"/>
        <end position="119"/>
    </location>
</feature>
<sequence length="141" mass="15710">MAFMVPVMKKDFDIYKPNRSRRTSECSKSSACSSRKVSECRSECPSLSTSPESEYMNVVSPSHRSQPIQSYNRNTSRPQFSRASSRNSQSSLGTSPAKTNPGCPVPKPTTNGSQSSLNKFHSRLVDKLRRSLRKAKSTDRS</sequence>
<accession>A0A9Q0MQ96</accession>
<dbReference type="PANTHER" id="PTHR38338:SF1">
    <property type="entry name" value="AGAP013079-PA"/>
    <property type="match status" value="1"/>
</dbReference>
<gene>
    <name evidence="2" type="ORF">Bhyg_14512</name>
</gene>
<reference evidence="2" key="1">
    <citation type="submission" date="2022-07" db="EMBL/GenBank/DDBJ databases">
        <authorList>
            <person name="Trinca V."/>
            <person name="Uliana J.V.C."/>
            <person name="Torres T.T."/>
            <person name="Ward R.J."/>
            <person name="Monesi N."/>
        </authorList>
    </citation>
    <scope>NUCLEOTIDE SEQUENCE</scope>
    <source>
        <strain evidence="2">HSMRA1968</strain>
        <tissue evidence="2">Whole embryos</tissue>
    </source>
</reference>
<dbReference type="AlphaFoldDB" id="A0A9Q0MQ96"/>
<evidence type="ECO:0000256" key="1">
    <source>
        <dbReference type="SAM" id="MobiDB-lite"/>
    </source>
</evidence>
<evidence type="ECO:0000313" key="2">
    <source>
        <dbReference type="EMBL" id="KAJ6635926.1"/>
    </source>
</evidence>
<dbReference type="Proteomes" id="UP001151699">
    <property type="component" value="Chromosome C"/>
</dbReference>
<organism evidence="2 3">
    <name type="scientific">Pseudolycoriella hygida</name>
    <dbReference type="NCBI Taxonomy" id="35572"/>
    <lineage>
        <taxon>Eukaryota</taxon>
        <taxon>Metazoa</taxon>
        <taxon>Ecdysozoa</taxon>
        <taxon>Arthropoda</taxon>
        <taxon>Hexapoda</taxon>
        <taxon>Insecta</taxon>
        <taxon>Pterygota</taxon>
        <taxon>Neoptera</taxon>
        <taxon>Endopterygota</taxon>
        <taxon>Diptera</taxon>
        <taxon>Nematocera</taxon>
        <taxon>Sciaroidea</taxon>
        <taxon>Sciaridae</taxon>
        <taxon>Pseudolycoriella</taxon>
    </lineage>
</organism>
<protein>
    <submittedName>
        <fullName evidence="2">Uncharacterized protein</fullName>
    </submittedName>
</protein>
<name>A0A9Q0MQ96_9DIPT</name>
<feature type="compositionally biased region" description="Low complexity" evidence="1">
    <location>
        <begin position="81"/>
        <end position="91"/>
    </location>
</feature>
<dbReference type="OrthoDB" id="6357957at2759"/>
<feature type="compositionally biased region" description="Low complexity" evidence="1">
    <location>
        <begin position="26"/>
        <end position="35"/>
    </location>
</feature>
<dbReference type="EMBL" id="WJQU01000004">
    <property type="protein sequence ID" value="KAJ6635926.1"/>
    <property type="molecule type" value="Genomic_DNA"/>
</dbReference>
<feature type="compositionally biased region" description="Polar residues" evidence="1">
    <location>
        <begin position="59"/>
        <end position="79"/>
    </location>
</feature>
<keyword evidence="3" id="KW-1185">Reference proteome</keyword>
<comment type="caution">
    <text evidence="2">The sequence shown here is derived from an EMBL/GenBank/DDBJ whole genome shotgun (WGS) entry which is preliminary data.</text>
</comment>
<feature type="region of interest" description="Disordered" evidence="1">
    <location>
        <begin position="18"/>
        <end position="141"/>
    </location>
</feature>